<dbReference type="RefSeq" id="WP_255331346.1">
    <property type="nucleotide sequence ID" value="NZ_VOTZ01000001.1"/>
</dbReference>
<keyword evidence="2" id="KW-0479">Metal-binding</keyword>
<evidence type="ECO:0000313" key="5">
    <source>
        <dbReference type="EMBL" id="MCQ1537445.1"/>
    </source>
</evidence>
<dbReference type="GO" id="GO:0046872">
    <property type="term" value="F:metal ion binding"/>
    <property type="evidence" value="ECO:0007669"/>
    <property type="project" value="UniProtKB-KW"/>
</dbReference>
<evidence type="ECO:0000256" key="2">
    <source>
        <dbReference type="ARBA" id="ARBA00022723"/>
    </source>
</evidence>
<gene>
    <name evidence="5" type="ORF">FTO68_00270</name>
</gene>
<dbReference type="NCBIfam" id="NF002119">
    <property type="entry name" value="PRK00957.1"/>
    <property type="match status" value="1"/>
</dbReference>
<accession>A0ABD4THZ5</accession>
<organism evidence="5 6">
    <name type="scientific">Methanocalculus taiwanensis</name>
    <dbReference type="NCBI Taxonomy" id="106207"/>
    <lineage>
        <taxon>Archaea</taxon>
        <taxon>Methanobacteriati</taxon>
        <taxon>Methanobacteriota</taxon>
        <taxon>Stenosarchaea group</taxon>
        <taxon>Methanomicrobia</taxon>
        <taxon>Methanomicrobiales</taxon>
        <taxon>Methanocalculaceae</taxon>
        <taxon>Methanocalculus</taxon>
    </lineage>
</organism>
<dbReference type="InterPro" id="IPR002629">
    <property type="entry name" value="Met_Synth_C/arc"/>
</dbReference>
<sequence>MSSPVYTPGMILPTTVVGSFPAVKGTGLSAVLDPYKHAVRFAVAEQIRAGIDIISDGQVREGMIRAFTAKLPGIQDDCVISSVQSAATGITVADTRYALTQAKKVKGILTGPSSIAHALRIQTPAYRNREELVIDIAHALAAEGRALAREGVSLIQIDEPILSTGAADIGTGAEAIGIIAAAVDLPICLHVCGPLAGIIDRLLRLPIAILDIEAATQPENLEIFSDRDLRGKMVGCGCVASSDHEVESVDLIKKRIERCIDIFSHDTILIDPDCGLRMHTPEGAFAKLSRMCEAVQLVRGEYQ</sequence>
<evidence type="ECO:0000259" key="4">
    <source>
        <dbReference type="Pfam" id="PF01717"/>
    </source>
</evidence>
<name>A0ABD4THZ5_9EURY</name>
<dbReference type="AlphaFoldDB" id="A0ABD4THZ5"/>
<dbReference type="Proteomes" id="UP001524383">
    <property type="component" value="Unassembled WGS sequence"/>
</dbReference>
<evidence type="ECO:0000256" key="1">
    <source>
        <dbReference type="ARBA" id="ARBA00001947"/>
    </source>
</evidence>
<reference evidence="5 6" key="1">
    <citation type="submission" date="2019-08" db="EMBL/GenBank/DDBJ databases">
        <authorList>
            <person name="Chen S.-C."/>
            <person name="Lai M.-C."/>
            <person name="You Y.-T."/>
        </authorList>
    </citation>
    <scope>NUCLEOTIDE SEQUENCE [LARGE SCALE GENOMIC DNA]</scope>
    <source>
        <strain evidence="5 6">P2F9704a</strain>
    </source>
</reference>
<protein>
    <submittedName>
        <fullName evidence="5">Methionine synthase</fullName>
    </submittedName>
</protein>
<evidence type="ECO:0000313" key="6">
    <source>
        <dbReference type="Proteomes" id="UP001524383"/>
    </source>
</evidence>
<keyword evidence="6" id="KW-1185">Reference proteome</keyword>
<dbReference type="Pfam" id="PF01717">
    <property type="entry name" value="Meth_synt_2"/>
    <property type="match status" value="1"/>
</dbReference>
<comment type="caution">
    <text evidence="5">The sequence shown here is derived from an EMBL/GenBank/DDBJ whole genome shotgun (WGS) entry which is preliminary data.</text>
</comment>
<dbReference type="InterPro" id="IPR038071">
    <property type="entry name" value="UROD/MetE-like_sf"/>
</dbReference>
<proteinExistence type="predicted"/>
<feature type="domain" description="Cobalamin-independent methionine synthase MetE C-terminal/archaeal" evidence="4">
    <location>
        <begin position="12"/>
        <end position="295"/>
    </location>
</feature>
<dbReference type="EMBL" id="VOTZ01000001">
    <property type="protein sequence ID" value="MCQ1537445.1"/>
    <property type="molecule type" value="Genomic_DNA"/>
</dbReference>
<keyword evidence="3" id="KW-0862">Zinc</keyword>
<comment type="cofactor">
    <cofactor evidence="1">
        <name>Zn(2+)</name>
        <dbReference type="ChEBI" id="CHEBI:29105"/>
    </cofactor>
</comment>
<evidence type="ECO:0000256" key="3">
    <source>
        <dbReference type="ARBA" id="ARBA00022833"/>
    </source>
</evidence>
<dbReference type="SUPFAM" id="SSF51726">
    <property type="entry name" value="UROD/MetE-like"/>
    <property type="match status" value="1"/>
</dbReference>
<dbReference type="Gene3D" id="3.20.20.210">
    <property type="match status" value="1"/>
</dbReference>
<dbReference type="PANTHER" id="PTHR30519">
    <property type="entry name" value="5-METHYLTETRAHYDROPTEROYLTRIGLUTAMATE--HOMOCYSTEINE METHYLTRANSFERASE"/>
    <property type="match status" value="1"/>
</dbReference>